<accession>A0ABP9QWE2</accession>
<dbReference type="NCBIfam" id="TIGR02453">
    <property type="entry name" value="TIGR02453 family protein"/>
    <property type="match status" value="1"/>
</dbReference>
<reference evidence="2" key="1">
    <citation type="journal article" date="2019" name="Int. J. Syst. Evol. Microbiol.">
        <title>The Global Catalogue of Microorganisms (GCM) 10K type strain sequencing project: providing services to taxonomists for standard genome sequencing and annotation.</title>
        <authorList>
            <consortium name="The Broad Institute Genomics Platform"/>
            <consortium name="The Broad Institute Genome Sequencing Center for Infectious Disease"/>
            <person name="Wu L."/>
            <person name="Ma J."/>
        </authorList>
    </citation>
    <scope>NUCLEOTIDE SEQUENCE [LARGE SCALE GENOMIC DNA]</scope>
    <source>
        <strain evidence="2">JCM 18303</strain>
    </source>
</reference>
<evidence type="ECO:0000313" key="2">
    <source>
        <dbReference type="Proteomes" id="UP001428817"/>
    </source>
</evidence>
<dbReference type="InterPro" id="IPR012808">
    <property type="entry name" value="CHP02453"/>
</dbReference>
<proteinExistence type="predicted"/>
<name>A0ABP9QWE2_9PSEU</name>
<dbReference type="PANTHER" id="PTHR36452">
    <property type="entry name" value="CHROMOSOME 12, WHOLE GENOME SHOTGUN SEQUENCE"/>
    <property type="match status" value="1"/>
</dbReference>
<sequence length="214" mass="24003">MLGMGFAGFGERLVDFYDGLEADNSKAYWNEHKAVYQEHVRAPMEALLAELEPEFGQGKIFRPYRDVRFSADKTPYKTHCGAILGSHYVQAGAGGIMIAGGYYQMAGDQVRRYRVAVDEERRGEDLRTRLAALEGSGLTVAGELLATRPRGIDPGHPRLELLRHKSLYAFRRWPGEHPMLAPELVGEVTAAWRALNPLVEWLSDHVGPTENPRR</sequence>
<comment type="caution">
    <text evidence="1">The sequence shown here is derived from an EMBL/GenBank/DDBJ whole genome shotgun (WGS) entry which is preliminary data.</text>
</comment>
<dbReference type="PIRSF" id="PIRSF028451">
    <property type="entry name" value="UCP028451"/>
    <property type="match status" value="1"/>
</dbReference>
<protein>
    <submittedName>
        <fullName evidence="1">DUF2461 domain-containing protein</fullName>
    </submittedName>
</protein>
<dbReference type="PANTHER" id="PTHR36452:SF1">
    <property type="entry name" value="DUF2461 DOMAIN-CONTAINING PROTEIN"/>
    <property type="match status" value="1"/>
</dbReference>
<organism evidence="1 2">
    <name type="scientific">Pseudonocardia eucalypti</name>
    <dbReference type="NCBI Taxonomy" id="648755"/>
    <lineage>
        <taxon>Bacteria</taxon>
        <taxon>Bacillati</taxon>
        <taxon>Actinomycetota</taxon>
        <taxon>Actinomycetes</taxon>
        <taxon>Pseudonocardiales</taxon>
        <taxon>Pseudonocardiaceae</taxon>
        <taxon>Pseudonocardia</taxon>
    </lineage>
</organism>
<keyword evidence="2" id="KW-1185">Reference proteome</keyword>
<evidence type="ECO:0000313" key="1">
    <source>
        <dbReference type="EMBL" id="GAA5168406.1"/>
    </source>
</evidence>
<gene>
    <name evidence="1" type="ORF">GCM10023321_62400</name>
</gene>
<dbReference type="InterPro" id="IPR015996">
    <property type="entry name" value="UCP028451"/>
</dbReference>
<dbReference type="Pfam" id="PF09365">
    <property type="entry name" value="DUF2461"/>
    <property type="match status" value="1"/>
</dbReference>
<dbReference type="Proteomes" id="UP001428817">
    <property type="component" value="Unassembled WGS sequence"/>
</dbReference>
<dbReference type="EMBL" id="BAABJP010000039">
    <property type="protein sequence ID" value="GAA5168406.1"/>
    <property type="molecule type" value="Genomic_DNA"/>
</dbReference>